<dbReference type="EMBL" id="BARV01025892">
    <property type="protein sequence ID" value="GAI34762.1"/>
    <property type="molecule type" value="Genomic_DNA"/>
</dbReference>
<sequence length="61" mass="6867">MRDEMRIDKANTLTLMLSRSQKQEEVLIRLAMRGAVSRTPICEANELVKTAIGKHNKIAVS</sequence>
<name>X1MSV6_9ZZZZ</name>
<proteinExistence type="predicted"/>
<accession>X1MSV6</accession>
<organism evidence="1">
    <name type="scientific">marine sediment metagenome</name>
    <dbReference type="NCBI Taxonomy" id="412755"/>
    <lineage>
        <taxon>unclassified sequences</taxon>
        <taxon>metagenomes</taxon>
        <taxon>ecological metagenomes</taxon>
    </lineage>
</organism>
<comment type="caution">
    <text evidence="1">The sequence shown here is derived from an EMBL/GenBank/DDBJ whole genome shotgun (WGS) entry which is preliminary data.</text>
</comment>
<evidence type="ECO:0000313" key="1">
    <source>
        <dbReference type="EMBL" id="GAI34762.1"/>
    </source>
</evidence>
<reference evidence="1" key="1">
    <citation type="journal article" date="2014" name="Front. Microbiol.">
        <title>High frequency of phylogenetically diverse reductive dehalogenase-homologous genes in deep subseafloor sedimentary metagenomes.</title>
        <authorList>
            <person name="Kawai M."/>
            <person name="Futagami T."/>
            <person name="Toyoda A."/>
            <person name="Takaki Y."/>
            <person name="Nishi S."/>
            <person name="Hori S."/>
            <person name="Arai W."/>
            <person name="Tsubouchi T."/>
            <person name="Morono Y."/>
            <person name="Uchiyama I."/>
            <person name="Ito T."/>
            <person name="Fujiyama A."/>
            <person name="Inagaki F."/>
            <person name="Takami H."/>
        </authorList>
    </citation>
    <scope>NUCLEOTIDE SEQUENCE</scope>
    <source>
        <strain evidence="1">Expedition CK06-06</strain>
    </source>
</reference>
<dbReference type="AlphaFoldDB" id="X1MSV6"/>
<protein>
    <submittedName>
        <fullName evidence="1">Uncharacterized protein</fullName>
    </submittedName>
</protein>
<gene>
    <name evidence="1" type="ORF">S06H3_41939</name>
</gene>